<dbReference type="EMBL" id="JARJFB010000037">
    <property type="protein sequence ID" value="MEA0970698.1"/>
    <property type="molecule type" value="Genomic_DNA"/>
</dbReference>
<reference evidence="2 3" key="1">
    <citation type="submission" date="2023-03" db="EMBL/GenBank/DDBJ databases">
        <title>Host association and intracellularity evolved multiple times independently in the Rickettsiales.</title>
        <authorList>
            <person name="Castelli M."/>
            <person name="Nardi T."/>
            <person name="Gammuto L."/>
            <person name="Bellinzona G."/>
            <person name="Sabaneyeva E."/>
            <person name="Potekhin A."/>
            <person name="Serra V."/>
            <person name="Petroni G."/>
            <person name="Sassera D."/>
        </authorList>
    </citation>
    <scope>NUCLEOTIDE SEQUENCE [LARGE SCALE GENOMIC DNA]</scope>
    <source>
        <strain evidence="2 3">Sr 2-6</strain>
    </source>
</reference>
<name>A0ABU5NBZ5_9RICK</name>
<evidence type="ECO:0000313" key="2">
    <source>
        <dbReference type="EMBL" id="MEA0970698.1"/>
    </source>
</evidence>
<keyword evidence="3" id="KW-1185">Reference proteome</keyword>
<proteinExistence type="predicted"/>
<dbReference type="Pfam" id="PF06586">
    <property type="entry name" value="TraK_N"/>
    <property type="match status" value="1"/>
</dbReference>
<sequence>MHKATHKILKLIIYYGLFFYGHIASGETYQAQDNEPLQIKISKTGLNRISNPPYKITQVTGDDSKFRLKYDEDGTNIYFMPLSSVGENVEISIRNNAGITQDLELQVSDIKGKSIIIDGKTSLNLERVQKSDIAEMLRAMKDNSRGKFYVQNTNRQKLRYIGILKVEQSKIYKYKNLAGGVFEITNPTKNPITLDVSIFAKSFDNVKSFYPNLSVIEPKKTITVLVVQKLAGK</sequence>
<feature type="domain" description="TraK N-terminal" evidence="1">
    <location>
        <begin position="31"/>
        <end position="118"/>
    </location>
</feature>
<dbReference type="InterPro" id="IPR010563">
    <property type="entry name" value="TraK_N"/>
</dbReference>
<accession>A0ABU5NBZ5</accession>
<evidence type="ECO:0000313" key="3">
    <source>
        <dbReference type="Proteomes" id="UP001291687"/>
    </source>
</evidence>
<gene>
    <name evidence="2" type="ORF">Megvenef_00666</name>
</gene>
<organism evidence="2 3">
    <name type="scientific">Candidatus Megaera venefica</name>
    <dbReference type="NCBI Taxonomy" id="2055910"/>
    <lineage>
        <taxon>Bacteria</taxon>
        <taxon>Pseudomonadati</taxon>
        <taxon>Pseudomonadota</taxon>
        <taxon>Alphaproteobacteria</taxon>
        <taxon>Rickettsiales</taxon>
        <taxon>Rickettsiaceae</taxon>
        <taxon>Candidatus Megaera</taxon>
    </lineage>
</organism>
<protein>
    <submittedName>
        <fullName evidence="2">Type IV conjugative transfer system protein TraK</fullName>
    </submittedName>
</protein>
<dbReference type="Proteomes" id="UP001291687">
    <property type="component" value="Unassembled WGS sequence"/>
</dbReference>
<dbReference type="RefSeq" id="WP_322776599.1">
    <property type="nucleotide sequence ID" value="NZ_JARJFB010000037.1"/>
</dbReference>
<comment type="caution">
    <text evidence="2">The sequence shown here is derived from an EMBL/GenBank/DDBJ whole genome shotgun (WGS) entry which is preliminary data.</text>
</comment>
<evidence type="ECO:0000259" key="1">
    <source>
        <dbReference type="Pfam" id="PF06586"/>
    </source>
</evidence>